<gene>
    <name evidence="2" type="ORF">LV85_02310</name>
</gene>
<dbReference type="CDD" id="cd07247">
    <property type="entry name" value="SgaA_N_like"/>
    <property type="match status" value="1"/>
</dbReference>
<evidence type="ECO:0000313" key="3">
    <source>
        <dbReference type="Proteomes" id="UP000248882"/>
    </source>
</evidence>
<keyword evidence="3" id="KW-1185">Reference proteome</keyword>
<dbReference type="AlphaFoldDB" id="A0A2W7QW06"/>
<comment type="caution">
    <text evidence="2">The sequence shown here is derived from an EMBL/GenBank/DDBJ whole genome shotgun (WGS) entry which is preliminary data.</text>
</comment>
<evidence type="ECO:0000259" key="1">
    <source>
        <dbReference type="PROSITE" id="PS51819"/>
    </source>
</evidence>
<dbReference type="InterPro" id="IPR037523">
    <property type="entry name" value="VOC_core"/>
</dbReference>
<dbReference type="PROSITE" id="PS51819">
    <property type="entry name" value="VOC"/>
    <property type="match status" value="1"/>
</dbReference>
<dbReference type="SUPFAM" id="SSF54593">
    <property type="entry name" value="Glyoxalase/Bleomycin resistance protein/Dihydroxybiphenyl dioxygenase"/>
    <property type="match status" value="1"/>
</dbReference>
<accession>A0A2W7QW06</accession>
<dbReference type="InterPro" id="IPR029068">
    <property type="entry name" value="Glyas_Bleomycin-R_OHBP_Dase"/>
</dbReference>
<name>A0A2W7QW06_9BACT</name>
<reference evidence="2 3" key="1">
    <citation type="submission" date="2018-06" db="EMBL/GenBank/DDBJ databases">
        <title>Genomic Encyclopedia of Archaeal and Bacterial Type Strains, Phase II (KMG-II): from individual species to whole genera.</title>
        <authorList>
            <person name="Goeker M."/>
        </authorList>
    </citation>
    <scope>NUCLEOTIDE SEQUENCE [LARGE SCALE GENOMIC DNA]</scope>
    <source>
        <strain evidence="2 3">DSM 19830</strain>
    </source>
</reference>
<protein>
    <recommendedName>
        <fullName evidence="1">VOC domain-containing protein</fullName>
    </recommendedName>
</protein>
<proteinExistence type="predicted"/>
<dbReference type="Pfam" id="PF00903">
    <property type="entry name" value="Glyoxalase"/>
    <property type="match status" value="1"/>
</dbReference>
<sequence>MKKVTVGWFEIPVKNMDRAITFYQKVFDCSLHKLDMGDFKMAMFPGEGGGKGAEGSLVYHKDFYKTSKLAGALIYFSSEDVSIELAKVKEAGGTVEIPKKMISPEYGYMGVFIDSEGNRIALHSND</sequence>
<dbReference type="RefSeq" id="WP_111319494.1">
    <property type="nucleotide sequence ID" value="NZ_QKZT01000009.1"/>
</dbReference>
<dbReference type="InterPro" id="IPR004360">
    <property type="entry name" value="Glyas_Fos-R_dOase_dom"/>
</dbReference>
<organism evidence="2 3">
    <name type="scientific">Algoriphagus chordae</name>
    <dbReference type="NCBI Taxonomy" id="237019"/>
    <lineage>
        <taxon>Bacteria</taxon>
        <taxon>Pseudomonadati</taxon>
        <taxon>Bacteroidota</taxon>
        <taxon>Cytophagia</taxon>
        <taxon>Cytophagales</taxon>
        <taxon>Cyclobacteriaceae</taxon>
        <taxon>Algoriphagus</taxon>
    </lineage>
</organism>
<dbReference type="Proteomes" id="UP000248882">
    <property type="component" value="Unassembled WGS sequence"/>
</dbReference>
<dbReference type="PANTHER" id="PTHR33993">
    <property type="entry name" value="GLYOXALASE-RELATED"/>
    <property type="match status" value="1"/>
</dbReference>
<feature type="domain" description="VOC" evidence="1">
    <location>
        <begin position="5"/>
        <end position="125"/>
    </location>
</feature>
<dbReference type="EMBL" id="QKZT01000009">
    <property type="protein sequence ID" value="PZX51366.1"/>
    <property type="molecule type" value="Genomic_DNA"/>
</dbReference>
<evidence type="ECO:0000313" key="2">
    <source>
        <dbReference type="EMBL" id="PZX51366.1"/>
    </source>
</evidence>
<dbReference type="OrthoDB" id="9804235at2"/>
<dbReference type="Gene3D" id="3.10.180.10">
    <property type="entry name" value="2,3-Dihydroxybiphenyl 1,2-Dioxygenase, domain 1"/>
    <property type="match status" value="1"/>
</dbReference>
<dbReference type="InterPro" id="IPR052164">
    <property type="entry name" value="Anthracycline_SecMetBiosynth"/>
</dbReference>
<dbReference type="PANTHER" id="PTHR33993:SF2">
    <property type="entry name" value="VOC DOMAIN-CONTAINING PROTEIN"/>
    <property type="match status" value="1"/>
</dbReference>